<dbReference type="Gene3D" id="2.60.120.620">
    <property type="entry name" value="q2cbj1_9rhob like domain"/>
    <property type="match status" value="1"/>
</dbReference>
<dbReference type="Proteomes" id="UP000271925">
    <property type="component" value="Unassembled WGS sequence"/>
</dbReference>
<keyword evidence="2" id="KW-1185">Reference proteome</keyword>
<comment type="caution">
    <text evidence="1">The sequence shown here is derived from an EMBL/GenBank/DDBJ whole genome shotgun (WGS) entry which is preliminary data.</text>
</comment>
<dbReference type="AlphaFoldDB" id="A0A3P1BS67"/>
<keyword evidence="1" id="KW-0560">Oxidoreductase</keyword>
<dbReference type="RefSeq" id="WP_124874199.1">
    <property type="nucleotide sequence ID" value="NZ_RQJO01000008.1"/>
</dbReference>
<keyword evidence="1" id="KW-0223">Dioxygenase</keyword>
<proteinExistence type="predicted"/>
<protein>
    <submittedName>
        <fullName evidence="1">Phytanoyl-CoA dioxygenase</fullName>
    </submittedName>
</protein>
<dbReference type="EMBL" id="RQJO01000008">
    <property type="protein sequence ID" value="RRB03955.1"/>
    <property type="molecule type" value="Genomic_DNA"/>
</dbReference>
<name>A0A3P1BS67_9BACT</name>
<organism evidence="1 2">
    <name type="scientific">Larkinella rosea</name>
    <dbReference type="NCBI Taxonomy" id="2025312"/>
    <lineage>
        <taxon>Bacteria</taxon>
        <taxon>Pseudomonadati</taxon>
        <taxon>Bacteroidota</taxon>
        <taxon>Cytophagia</taxon>
        <taxon>Cytophagales</taxon>
        <taxon>Spirosomataceae</taxon>
        <taxon>Larkinella</taxon>
    </lineage>
</organism>
<dbReference type="Pfam" id="PF05721">
    <property type="entry name" value="PhyH"/>
    <property type="match status" value="1"/>
</dbReference>
<dbReference type="SUPFAM" id="SSF51197">
    <property type="entry name" value="Clavaminate synthase-like"/>
    <property type="match status" value="1"/>
</dbReference>
<evidence type="ECO:0000313" key="1">
    <source>
        <dbReference type="EMBL" id="RRB03955.1"/>
    </source>
</evidence>
<sequence length="262" mass="29164">MPNVLSKNQLDEFIHNGFVRIDQAFSPEIAQAARQILWNDMDVDPDDPSTWTKPVIRLGMYTQEPFVQAANTEILHRAFDQLVGPGKWIPCRSMGTFPVRFPSTDDPGDTGWHVDASFPGADPANFFEWRVNIRSKGRALLMLFLFSDVGENDAPTRIRVGSHRDVARLLKPAGEQGLSFRELAGKLAELPVRNELTATGKAGTVYLCHPFLAHAAQPHHGTEPRFLAQPPLLTRADLRIEGSERGYFPVEEAIRVGLEISG</sequence>
<dbReference type="OrthoDB" id="9798771at2"/>
<dbReference type="GO" id="GO:0016706">
    <property type="term" value="F:2-oxoglutarate-dependent dioxygenase activity"/>
    <property type="evidence" value="ECO:0007669"/>
    <property type="project" value="UniProtKB-ARBA"/>
</dbReference>
<gene>
    <name evidence="1" type="ORF">EHT25_10500</name>
</gene>
<evidence type="ECO:0000313" key="2">
    <source>
        <dbReference type="Proteomes" id="UP000271925"/>
    </source>
</evidence>
<accession>A0A3P1BS67</accession>
<reference evidence="1 2" key="1">
    <citation type="submission" date="2018-11" db="EMBL/GenBank/DDBJ databases">
        <authorList>
            <person name="Zhou Z."/>
            <person name="Wang G."/>
        </authorList>
    </citation>
    <scope>NUCLEOTIDE SEQUENCE [LARGE SCALE GENOMIC DNA]</scope>
    <source>
        <strain evidence="1 2">KCTC52004</strain>
    </source>
</reference>
<dbReference type="InterPro" id="IPR008775">
    <property type="entry name" value="Phytyl_CoA_dOase-like"/>
</dbReference>